<dbReference type="RefSeq" id="WP_111144716.1">
    <property type="nucleotide sequence ID" value="NZ_QKRB01000006.1"/>
</dbReference>
<organism evidence="3 4">
    <name type="scientific">Paenibacillus sambharensis</name>
    <dbReference type="NCBI Taxonomy" id="1803190"/>
    <lineage>
        <taxon>Bacteria</taxon>
        <taxon>Bacillati</taxon>
        <taxon>Bacillota</taxon>
        <taxon>Bacilli</taxon>
        <taxon>Bacillales</taxon>
        <taxon>Paenibacillaceae</taxon>
        <taxon>Paenibacillus</taxon>
    </lineage>
</organism>
<dbReference type="PANTHER" id="PTHR40082">
    <property type="entry name" value="BLR5956 PROTEIN"/>
    <property type="match status" value="1"/>
</dbReference>
<protein>
    <submittedName>
        <fullName evidence="3">Uroporphyrinogen-III synthase</fullName>
    </submittedName>
</protein>
<comment type="caution">
    <text evidence="3">The sequence shown here is derived from an EMBL/GenBank/DDBJ whole genome shotgun (WGS) entry which is preliminary data.</text>
</comment>
<dbReference type="InterPro" id="IPR003754">
    <property type="entry name" value="4pyrrol_synth_uPrphyn_synth"/>
</dbReference>
<dbReference type="Gene3D" id="3.40.50.10090">
    <property type="match status" value="2"/>
</dbReference>
<proteinExistence type="predicted"/>
<name>A0A2W1LG03_9BACL</name>
<dbReference type="AlphaFoldDB" id="A0A2W1LG03"/>
<evidence type="ECO:0000256" key="1">
    <source>
        <dbReference type="SAM" id="MobiDB-lite"/>
    </source>
</evidence>
<gene>
    <name evidence="3" type="ORF">DNH61_00360</name>
</gene>
<dbReference type="CDD" id="cd06578">
    <property type="entry name" value="HemD"/>
    <property type="match status" value="1"/>
</dbReference>
<dbReference type="Proteomes" id="UP000249522">
    <property type="component" value="Unassembled WGS sequence"/>
</dbReference>
<dbReference type="OrthoDB" id="9775656at2"/>
<dbReference type="InterPro" id="IPR036108">
    <property type="entry name" value="4pyrrol_syn_uPrphyn_synt_sf"/>
</dbReference>
<accession>A0A2W1LG03</accession>
<dbReference type="NCBIfam" id="NF004584">
    <property type="entry name" value="PRK05928.2-1"/>
    <property type="match status" value="1"/>
</dbReference>
<evidence type="ECO:0000313" key="4">
    <source>
        <dbReference type="Proteomes" id="UP000249522"/>
    </source>
</evidence>
<dbReference type="InterPro" id="IPR039793">
    <property type="entry name" value="UROS/Hem4"/>
</dbReference>
<sequence length="298" mass="31946">MARLEGITVAVTGPRKAEDMSRMIEKFGGRAVIRPAQGTVFVDDSRIEEQLKDLIADPADWLVLTTGVGTEALFNKASQLGLEEGFMAALREMKLAARGYKTVNVLRKLGLTPAVRDNDGTTAGLLEEMAPYELQGKRVALQLYGDPAPRVTGALAARGAVCEELLPYQHIPPEDSVVGQLIDEIVSGQVQAVAFTSTVQVRYVMQSAAQLGKLDAVLAAFDDDVLAVAVGKVTAEGLYEEGVKRVLFPEEERMGSMIVAMSRHFGGRSDELDADGELAAGECAADQPADRTKKPGEQ</sequence>
<dbReference type="GO" id="GO:0006780">
    <property type="term" value="P:uroporphyrinogen III biosynthetic process"/>
    <property type="evidence" value="ECO:0007669"/>
    <property type="project" value="InterPro"/>
</dbReference>
<feature type="region of interest" description="Disordered" evidence="1">
    <location>
        <begin position="270"/>
        <end position="298"/>
    </location>
</feature>
<feature type="compositionally biased region" description="Basic and acidic residues" evidence="1">
    <location>
        <begin position="288"/>
        <end position="298"/>
    </location>
</feature>
<reference evidence="3 4" key="1">
    <citation type="submission" date="2018-06" db="EMBL/GenBank/DDBJ databases">
        <title>Paenibacillus imtechensis sp. nov.</title>
        <authorList>
            <person name="Pinnaka A.K."/>
            <person name="Singh H."/>
            <person name="Kaur M."/>
        </authorList>
    </citation>
    <scope>NUCLEOTIDE SEQUENCE [LARGE SCALE GENOMIC DNA]</scope>
    <source>
        <strain evidence="3 4">SMB1</strain>
    </source>
</reference>
<dbReference type="SUPFAM" id="SSF69618">
    <property type="entry name" value="HemD-like"/>
    <property type="match status" value="1"/>
</dbReference>
<dbReference type="GO" id="GO:0004852">
    <property type="term" value="F:uroporphyrinogen-III synthase activity"/>
    <property type="evidence" value="ECO:0007669"/>
    <property type="project" value="InterPro"/>
</dbReference>
<evidence type="ECO:0000259" key="2">
    <source>
        <dbReference type="Pfam" id="PF02602"/>
    </source>
</evidence>
<feature type="domain" description="Tetrapyrrole biosynthesis uroporphyrinogen III synthase" evidence="2">
    <location>
        <begin position="19"/>
        <end position="258"/>
    </location>
</feature>
<dbReference type="EMBL" id="QKRB01000006">
    <property type="protein sequence ID" value="PZD97753.1"/>
    <property type="molecule type" value="Genomic_DNA"/>
</dbReference>
<dbReference type="PANTHER" id="PTHR40082:SF1">
    <property type="entry name" value="BLR5956 PROTEIN"/>
    <property type="match status" value="1"/>
</dbReference>
<keyword evidence="4" id="KW-1185">Reference proteome</keyword>
<evidence type="ECO:0000313" key="3">
    <source>
        <dbReference type="EMBL" id="PZD97753.1"/>
    </source>
</evidence>
<dbReference type="Pfam" id="PF02602">
    <property type="entry name" value="HEM4"/>
    <property type="match status" value="1"/>
</dbReference>